<dbReference type="EMBL" id="REGN01004304">
    <property type="protein sequence ID" value="RNA18122.1"/>
    <property type="molecule type" value="Genomic_DNA"/>
</dbReference>
<organism evidence="1 2">
    <name type="scientific">Brachionus plicatilis</name>
    <name type="common">Marine rotifer</name>
    <name type="synonym">Brachionus muelleri</name>
    <dbReference type="NCBI Taxonomy" id="10195"/>
    <lineage>
        <taxon>Eukaryota</taxon>
        <taxon>Metazoa</taxon>
        <taxon>Spiralia</taxon>
        <taxon>Gnathifera</taxon>
        <taxon>Rotifera</taxon>
        <taxon>Eurotatoria</taxon>
        <taxon>Monogononta</taxon>
        <taxon>Pseudotrocha</taxon>
        <taxon>Ploima</taxon>
        <taxon>Brachionidae</taxon>
        <taxon>Brachionus</taxon>
    </lineage>
</organism>
<evidence type="ECO:0000313" key="2">
    <source>
        <dbReference type="Proteomes" id="UP000276133"/>
    </source>
</evidence>
<dbReference type="OrthoDB" id="428346at2759"/>
<reference evidence="1 2" key="1">
    <citation type="journal article" date="2018" name="Sci. Rep.">
        <title>Genomic signatures of local adaptation to the degree of environmental predictability in rotifers.</title>
        <authorList>
            <person name="Franch-Gras L."/>
            <person name="Hahn C."/>
            <person name="Garcia-Roger E.M."/>
            <person name="Carmona M.J."/>
            <person name="Serra M."/>
            <person name="Gomez A."/>
        </authorList>
    </citation>
    <scope>NUCLEOTIDE SEQUENCE [LARGE SCALE GENOMIC DNA]</scope>
    <source>
        <strain evidence="1">HYR1</strain>
    </source>
</reference>
<comment type="caution">
    <text evidence="1">The sequence shown here is derived from an EMBL/GenBank/DDBJ whole genome shotgun (WGS) entry which is preliminary data.</text>
</comment>
<dbReference type="PANTHER" id="PTHR38332:SF1">
    <property type="entry name" value="RE49668P"/>
    <property type="match status" value="1"/>
</dbReference>
<proteinExistence type="predicted"/>
<evidence type="ECO:0000313" key="1">
    <source>
        <dbReference type="EMBL" id="RNA18122.1"/>
    </source>
</evidence>
<dbReference type="AlphaFoldDB" id="A0A3M7R3E5"/>
<sequence>MDSIDCFECISYNHDNRECEDPFYRSEKISLKKNCLTAIPNHRGFYRATHCLKLNAEGHGFSYFIRTCVVDTGSGKDQNIVQVSHCGLISLENFYGINFTIKFDKFKTLWNVFNGCLSVCQHDECNNGINHHTWWLLISMIILTLLIKSI</sequence>
<accession>A0A3M7R3E5</accession>
<gene>
    <name evidence="1" type="ORF">BpHYR1_022499</name>
</gene>
<dbReference type="Proteomes" id="UP000276133">
    <property type="component" value="Unassembled WGS sequence"/>
</dbReference>
<keyword evidence="2" id="KW-1185">Reference proteome</keyword>
<evidence type="ECO:0008006" key="3">
    <source>
        <dbReference type="Google" id="ProtNLM"/>
    </source>
</evidence>
<name>A0A3M7R3E5_BRAPC</name>
<protein>
    <recommendedName>
        <fullName evidence="3">Protein quiver</fullName>
    </recommendedName>
</protein>
<dbReference type="PANTHER" id="PTHR38332">
    <property type="entry name" value="PROTEIN CBG11604"/>
    <property type="match status" value="1"/>
</dbReference>